<evidence type="ECO:0000313" key="3">
    <source>
        <dbReference type="EnsemblMetazoa" id="SMAR007318-PA"/>
    </source>
</evidence>
<organism evidence="3 4">
    <name type="scientific">Strigamia maritima</name>
    <name type="common">European centipede</name>
    <name type="synonym">Geophilus maritimus</name>
    <dbReference type="NCBI Taxonomy" id="126957"/>
    <lineage>
        <taxon>Eukaryota</taxon>
        <taxon>Metazoa</taxon>
        <taxon>Ecdysozoa</taxon>
        <taxon>Arthropoda</taxon>
        <taxon>Myriapoda</taxon>
        <taxon>Chilopoda</taxon>
        <taxon>Pleurostigmophora</taxon>
        <taxon>Geophilomorpha</taxon>
        <taxon>Linotaeniidae</taxon>
        <taxon>Strigamia</taxon>
    </lineage>
</organism>
<dbReference type="PANTHER" id="PTHR36694:SF11">
    <property type="entry name" value="LP21121P-RELATED"/>
    <property type="match status" value="1"/>
</dbReference>
<feature type="region of interest" description="Disordered" evidence="1">
    <location>
        <begin position="201"/>
        <end position="267"/>
    </location>
</feature>
<feature type="transmembrane region" description="Helical" evidence="2">
    <location>
        <begin position="107"/>
        <end position="130"/>
    </location>
</feature>
<evidence type="ECO:0000256" key="2">
    <source>
        <dbReference type="SAM" id="Phobius"/>
    </source>
</evidence>
<dbReference type="AlphaFoldDB" id="T1J1A1"/>
<dbReference type="PANTHER" id="PTHR36694">
    <property type="entry name" value="PASIFLORA 1, ISOFORM A-RELATED"/>
    <property type="match status" value="1"/>
</dbReference>
<feature type="transmembrane region" description="Helical" evidence="2">
    <location>
        <begin position="19"/>
        <end position="38"/>
    </location>
</feature>
<name>T1J1A1_STRMM</name>
<dbReference type="EMBL" id="JH431781">
    <property type="status" value="NOT_ANNOTATED_CDS"/>
    <property type="molecule type" value="Genomic_DNA"/>
</dbReference>
<feature type="transmembrane region" description="Helical" evidence="2">
    <location>
        <begin position="73"/>
        <end position="95"/>
    </location>
</feature>
<keyword evidence="2" id="KW-0812">Transmembrane</keyword>
<feature type="transmembrane region" description="Helical" evidence="2">
    <location>
        <begin position="142"/>
        <end position="160"/>
    </location>
</feature>
<sequence length="267" mass="30193">MPCVKTFCGNELAVGARVAAVYTILLSFPMVGVGYMHFKFIKEQDNLKGREDQYSHMFGNYEKDERYERERKFLLQTGGSYIAFAVLFFMMSIFLCFGASSKNPRYIWPWLVVVGLGIGYLLVRLVYHGFIDPILPMWEPSVGLVLLLIALYFYIMVYSFKQQCVDELVAAFQLAMNQSSVIIQTQYTPVPTTTYAKDLPPPYPAFSQSNPPPPPYNPQQAYSQPLYSQPAYPQSSPFNTQQYGGYTPYPSTATTEFNPSAPPPSST</sequence>
<protein>
    <submittedName>
        <fullName evidence="3">Uncharacterized protein</fullName>
    </submittedName>
</protein>
<keyword evidence="2" id="KW-0472">Membrane</keyword>
<dbReference type="HOGENOM" id="CLU_1043219_0_0_1"/>
<reference evidence="4" key="1">
    <citation type="submission" date="2011-05" db="EMBL/GenBank/DDBJ databases">
        <authorList>
            <person name="Richards S.R."/>
            <person name="Qu J."/>
            <person name="Jiang H."/>
            <person name="Jhangiani S.N."/>
            <person name="Agravi P."/>
            <person name="Goodspeed R."/>
            <person name="Gross S."/>
            <person name="Mandapat C."/>
            <person name="Jackson L."/>
            <person name="Mathew T."/>
            <person name="Pu L."/>
            <person name="Thornton R."/>
            <person name="Saada N."/>
            <person name="Wilczek-Boney K.B."/>
            <person name="Lee S."/>
            <person name="Kovar C."/>
            <person name="Wu Y."/>
            <person name="Scherer S.E."/>
            <person name="Worley K.C."/>
            <person name="Muzny D.M."/>
            <person name="Gibbs R."/>
        </authorList>
    </citation>
    <scope>NUCLEOTIDE SEQUENCE</scope>
    <source>
        <strain evidence="4">Brora</strain>
    </source>
</reference>
<keyword evidence="2" id="KW-1133">Transmembrane helix</keyword>
<proteinExistence type="predicted"/>
<reference evidence="3" key="2">
    <citation type="submission" date="2015-02" db="UniProtKB">
        <authorList>
            <consortium name="EnsemblMetazoa"/>
        </authorList>
    </citation>
    <scope>IDENTIFICATION</scope>
</reference>
<evidence type="ECO:0000256" key="1">
    <source>
        <dbReference type="SAM" id="MobiDB-lite"/>
    </source>
</evidence>
<evidence type="ECO:0000313" key="4">
    <source>
        <dbReference type="Proteomes" id="UP000014500"/>
    </source>
</evidence>
<feature type="compositionally biased region" description="Pro residues" evidence="1">
    <location>
        <begin position="201"/>
        <end position="217"/>
    </location>
</feature>
<keyword evidence="4" id="KW-1185">Reference proteome</keyword>
<feature type="compositionally biased region" description="Polar residues" evidence="1">
    <location>
        <begin position="231"/>
        <end position="258"/>
    </location>
</feature>
<accession>T1J1A1</accession>
<dbReference type="Proteomes" id="UP000014500">
    <property type="component" value="Unassembled WGS sequence"/>
</dbReference>
<dbReference type="EnsemblMetazoa" id="SMAR007318-RA">
    <property type="protein sequence ID" value="SMAR007318-PA"/>
    <property type="gene ID" value="SMAR007318"/>
</dbReference>